<dbReference type="SUPFAM" id="SSF55383">
    <property type="entry name" value="Copper amine oxidase, domain N"/>
    <property type="match status" value="1"/>
</dbReference>
<sequence>MLRSLFCIILSFSILLNGIPSFAASQENINIKIEGNMQLLETNTMIVNGRILIKAIDLEREMGTTVEWYATTKSIIVKRQTENRNTNIYLKIGQDCALVNGLEVKMECKPEIYGGRAYIPLRFIYENFGAKVTWDGKTRTVNIEYTAKTPDTMPTIPPPWEMQLN</sequence>
<dbReference type="AlphaFoldDB" id="A0A4U7JJN1"/>
<reference evidence="2 3" key="1">
    <citation type="submission" date="2020-09" db="EMBL/GenBank/DDBJ databases">
        <title>Characterization and genome sequencing of Ruminiclostridium sp. nov. MA18.</title>
        <authorList>
            <person name="Rettenmaier R."/>
            <person name="Kowollik M.-L."/>
            <person name="Liebl W."/>
            <person name="Zverlov V."/>
        </authorList>
    </citation>
    <scope>NUCLEOTIDE SEQUENCE [LARGE SCALE GENOMIC DNA]</scope>
    <source>
        <strain evidence="2 3">MA18</strain>
    </source>
</reference>
<dbReference type="KEGG" id="rher:EHE19_007845"/>
<evidence type="ECO:0000313" key="3">
    <source>
        <dbReference type="Proteomes" id="UP000306409"/>
    </source>
</evidence>
<name>A0A4U7JJN1_9FIRM</name>
<dbReference type="Pfam" id="PF07833">
    <property type="entry name" value="Cu_amine_oxidN1"/>
    <property type="match status" value="1"/>
</dbReference>
<protein>
    <submittedName>
        <fullName evidence="2">Copper amine oxidase N-terminal domain-containing protein</fullName>
    </submittedName>
</protein>
<evidence type="ECO:0000313" key="2">
    <source>
        <dbReference type="EMBL" id="QNU68307.1"/>
    </source>
</evidence>
<evidence type="ECO:0000259" key="1">
    <source>
        <dbReference type="Pfam" id="PF07833"/>
    </source>
</evidence>
<dbReference type="InterPro" id="IPR036582">
    <property type="entry name" value="Mao_N_sf"/>
</dbReference>
<dbReference type="EMBL" id="CP061336">
    <property type="protein sequence ID" value="QNU68307.1"/>
    <property type="molecule type" value="Genomic_DNA"/>
</dbReference>
<keyword evidence="3" id="KW-1185">Reference proteome</keyword>
<accession>A0A4U7JJN1</accession>
<dbReference type="OrthoDB" id="1684927at2"/>
<proteinExistence type="predicted"/>
<dbReference type="RefSeq" id="WP_137696465.1">
    <property type="nucleotide sequence ID" value="NZ_CP061336.1"/>
</dbReference>
<dbReference type="InterPro" id="IPR012854">
    <property type="entry name" value="Cu_amine_oxidase-like_N"/>
</dbReference>
<dbReference type="Gene3D" id="3.30.457.10">
    <property type="entry name" value="Copper amine oxidase-like, N-terminal domain"/>
    <property type="match status" value="2"/>
</dbReference>
<feature type="domain" description="Copper amine oxidase-like N-terminal" evidence="1">
    <location>
        <begin position="34"/>
        <end position="143"/>
    </location>
</feature>
<dbReference type="Proteomes" id="UP000306409">
    <property type="component" value="Chromosome"/>
</dbReference>
<organism evidence="2 3">
    <name type="scientific">Ruminiclostridium herbifermentans</name>
    <dbReference type="NCBI Taxonomy" id="2488810"/>
    <lineage>
        <taxon>Bacteria</taxon>
        <taxon>Bacillati</taxon>
        <taxon>Bacillota</taxon>
        <taxon>Clostridia</taxon>
        <taxon>Eubacteriales</taxon>
        <taxon>Oscillospiraceae</taxon>
        <taxon>Ruminiclostridium</taxon>
    </lineage>
</organism>
<gene>
    <name evidence="2" type="ORF">EHE19_007845</name>
</gene>